<comment type="caution">
    <text evidence="1">The sequence shown here is derived from an EMBL/GenBank/DDBJ whole genome shotgun (WGS) entry which is preliminary data.</text>
</comment>
<dbReference type="Proteomes" id="UP000743899">
    <property type="component" value="Unassembled WGS sequence"/>
</dbReference>
<organism evidence="1 2">
    <name type="scientific">Pallidibacillus pasinlerensis</name>
    <dbReference type="NCBI Taxonomy" id="2703818"/>
    <lineage>
        <taxon>Bacteria</taxon>
        <taxon>Bacillati</taxon>
        <taxon>Bacillota</taxon>
        <taxon>Bacilli</taxon>
        <taxon>Bacillales</taxon>
        <taxon>Bacillaceae</taxon>
        <taxon>Pallidibacillus</taxon>
    </lineage>
</organism>
<evidence type="ECO:0000313" key="1">
    <source>
        <dbReference type="EMBL" id="NCU18960.1"/>
    </source>
</evidence>
<evidence type="ECO:0000313" key="2">
    <source>
        <dbReference type="Proteomes" id="UP000743899"/>
    </source>
</evidence>
<proteinExistence type="predicted"/>
<accession>A0ABX0A9S0</accession>
<gene>
    <name evidence="1" type="ORF">GW534_14900</name>
</gene>
<dbReference type="SUPFAM" id="SSF54427">
    <property type="entry name" value="NTF2-like"/>
    <property type="match status" value="1"/>
</dbReference>
<dbReference type="RefSeq" id="WP_161921786.1">
    <property type="nucleotide sequence ID" value="NZ_JAACYS010000097.1"/>
</dbReference>
<protein>
    <submittedName>
        <fullName evidence="1">Nuclear transport factor 2 family protein</fullName>
    </submittedName>
</protein>
<dbReference type="EMBL" id="JAACYS010000097">
    <property type="protein sequence ID" value="NCU18960.1"/>
    <property type="molecule type" value="Genomic_DNA"/>
</dbReference>
<name>A0ABX0A9S0_9BACI</name>
<dbReference type="InterPro" id="IPR032710">
    <property type="entry name" value="NTF2-like_dom_sf"/>
</dbReference>
<sequence>MQFESLIVECAENCGNAPKKELLRDLTIAFAKNDTEFCINCMRDDIVWELIGQNRFEGIGEYKEALNDWKKHQVKHLIIHNIITHGNTASLNGTMILQNETKIDFCDVYNFGGFGKKAKIKKITSYVIKTI</sequence>
<reference evidence="1 2" key="1">
    <citation type="submission" date="2020-01" db="EMBL/GenBank/DDBJ databases">
        <title>A novel Bacillus sp. from Pasinler.</title>
        <authorList>
            <person name="Adiguzel A."/>
            <person name="Ay H."/>
            <person name="Baltaci M.O."/>
        </authorList>
    </citation>
    <scope>NUCLEOTIDE SEQUENCE [LARGE SCALE GENOMIC DNA]</scope>
    <source>
        <strain evidence="1 2">P1</strain>
    </source>
</reference>
<keyword evidence="2" id="KW-1185">Reference proteome</keyword>
<dbReference type="Gene3D" id="3.10.450.50">
    <property type="match status" value="1"/>
</dbReference>